<dbReference type="PROSITE" id="PS51371">
    <property type="entry name" value="CBS"/>
    <property type="match status" value="1"/>
</dbReference>
<evidence type="ECO:0000256" key="1">
    <source>
        <dbReference type="PROSITE-ProRule" id="PRU00703"/>
    </source>
</evidence>
<dbReference type="SUPFAM" id="SSF54631">
    <property type="entry name" value="CBS-domain pair"/>
    <property type="match status" value="1"/>
</dbReference>
<dbReference type="InterPro" id="IPR050486">
    <property type="entry name" value="Mannose-1P_guanyltransferase"/>
</dbReference>
<sequence>MNNWEICLLDSSARVVDAARVIDASIAKIALVVDKDRKLLGCITDYDVRKAVLCGMDLLENKALSIMNANPKVIESSASNILIHQTMLNKNVRQLPLVDSKGCLCGLRILSEFDISRLKHSNPVILMAGGLGTRLRPLTDKCPKPLLRIGDKPIMEIILESFIQQGFSNFYISVNYKADMIEDYFGDGNRYGISINYIREKKRLGTAGALSLLPDNIEEPVLVMNGDLLTKVDFGQLLDCHNYRHADATMCVREYRYQVPYGVVDIADEKEWVITGLTEKPVHSAFVNAGIYMLNPEVIKDIPKDTYFDMTDVFALNIEKNRKNMAFPIREYWMDVGRMEDFERAREDFL</sequence>
<keyword evidence="1" id="KW-0129">CBS domain</keyword>
<dbReference type="InterPro" id="IPR005835">
    <property type="entry name" value="NTP_transferase_dom"/>
</dbReference>
<evidence type="ECO:0000259" key="2">
    <source>
        <dbReference type="PROSITE" id="PS51371"/>
    </source>
</evidence>
<proteinExistence type="predicted"/>
<protein>
    <submittedName>
        <fullName evidence="3">CBS domain-containing protein</fullName>
    </submittedName>
</protein>
<accession>A0A1I3CPM0</accession>
<name>A0A1I3CPM0_SELRU</name>
<dbReference type="CDD" id="cd06426">
    <property type="entry name" value="NTP_transferase_like_2"/>
    <property type="match status" value="1"/>
</dbReference>
<evidence type="ECO:0000313" key="4">
    <source>
        <dbReference type="Proteomes" id="UP000183639"/>
    </source>
</evidence>
<gene>
    <name evidence="3" type="ORF">SAMN04487861_10451</name>
</gene>
<dbReference type="PANTHER" id="PTHR22572">
    <property type="entry name" value="SUGAR-1-PHOSPHATE GUANYL TRANSFERASE"/>
    <property type="match status" value="1"/>
</dbReference>
<reference evidence="3 4" key="1">
    <citation type="submission" date="2016-10" db="EMBL/GenBank/DDBJ databases">
        <authorList>
            <person name="de Groot N.N."/>
        </authorList>
    </citation>
    <scope>NUCLEOTIDE SEQUENCE [LARGE SCALE GENOMIC DNA]</scope>
    <source>
        <strain evidence="3 4">Z108</strain>
    </source>
</reference>
<dbReference type="EMBL" id="FOQK01000004">
    <property type="protein sequence ID" value="SFH76338.1"/>
    <property type="molecule type" value="Genomic_DNA"/>
</dbReference>
<dbReference type="Pfam" id="PF00483">
    <property type="entry name" value="NTP_transferase"/>
    <property type="match status" value="1"/>
</dbReference>
<dbReference type="Pfam" id="PF00571">
    <property type="entry name" value="CBS"/>
    <property type="match status" value="1"/>
</dbReference>
<dbReference type="Gene3D" id="3.10.580.10">
    <property type="entry name" value="CBS-domain"/>
    <property type="match status" value="1"/>
</dbReference>
<evidence type="ECO:0000313" key="3">
    <source>
        <dbReference type="EMBL" id="SFH76338.1"/>
    </source>
</evidence>
<dbReference type="Gene3D" id="3.90.550.10">
    <property type="entry name" value="Spore Coat Polysaccharide Biosynthesis Protein SpsA, Chain A"/>
    <property type="match status" value="1"/>
</dbReference>
<dbReference type="RefSeq" id="WP_075442358.1">
    <property type="nucleotide sequence ID" value="NZ_FOQK01000004.1"/>
</dbReference>
<dbReference type="InterPro" id="IPR029044">
    <property type="entry name" value="Nucleotide-diphossugar_trans"/>
</dbReference>
<organism evidence="3 4">
    <name type="scientific">Selenomonas ruminantium</name>
    <dbReference type="NCBI Taxonomy" id="971"/>
    <lineage>
        <taxon>Bacteria</taxon>
        <taxon>Bacillati</taxon>
        <taxon>Bacillota</taxon>
        <taxon>Negativicutes</taxon>
        <taxon>Selenomonadales</taxon>
        <taxon>Selenomonadaceae</taxon>
        <taxon>Selenomonas</taxon>
    </lineage>
</organism>
<dbReference type="SUPFAM" id="SSF53448">
    <property type="entry name" value="Nucleotide-diphospho-sugar transferases"/>
    <property type="match status" value="1"/>
</dbReference>
<dbReference type="OrthoDB" id="9801899at2"/>
<dbReference type="InterPro" id="IPR046342">
    <property type="entry name" value="CBS_dom_sf"/>
</dbReference>
<dbReference type="InterPro" id="IPR000644">
    <property type="entry name" value="CBS_dom"/>
</dbReference>
<dbReference type="Proteomes" id="UP000183639">
    <property type="component" value="Unassembled WGS sequence"/>
</dbReference>
<feature type="domain" description="CBS" evidence="2">
    <location>
        <begin position="1"/>
        <end position="58"/>
    </location>
</feature>
<dbReference type="AlphaFoldDB" id="A0A1I3CPM0"/>